<dbReference type="STRING" id="91360.SAMN05660330_01710"/>
<evidence type="ECO:0008006" key="3">
    <source>
        <dbReference type="Google" id="ProtNLM"/>
    </source>
</evidence>
<dbReference type="Proteomes" id="UP000199073">
    <property type="component" value="Unassembled WGS sequence"/>
</dbReference>
<keyword evidence="2" id="KW-1185">Reference proteome</keyword>
<name>A0A1H0PKF2_9BACT</name>
<organism evidence="1 2">
    <name type="scientific">Desulforhopalus singaporensis</name>
    <dbReference type="NCBI Taxonomy" id="91360"/>
    <lineage>
        <taxon>Bacteria</taxon>
        <taxon>Pseudomonadati</taxon>
        <taxon>Thermodesulfobacteriota</taxon>
        <taxon>Desulfobulbia</taxon>
        <taxon>Desulfobulbales</taxon>
        <taxon>Desulfocapsaceae</taxon>
        <taxon>Desulforhopalus</taxon>
    </lineage>
</organism>
<accession>A0A1H0PKF2</accession>
<dbReference type="RefSeq" id="WP_092221792.1">
    <property type="nucleotide sequence ID" value="NZ_FNJI01000009.1"/>
</dbReference>
<dbReference type="Pfam" id="PF12599">
    <property type="entry name" value="DUF3768"/>
    <property type="match status" value="1"/>
</dbReference>
<protein>
    <recommendedName>
        <fullName evidence="3">DUF3768 domain-containing protein</fullName>
    </recommendedName>
</protein>
<reference evidence="1 2" key="1">
    <citation type="submission" date="2016-10" db="EMBL/GenBank/DDBJ databases">
        <authorList>
            <person name="de Groot N.N."/>
        </authorList>
    </citation>
    <scope>NUCLEOTIDE SEQUENCE [LARGE SCALE GENOMIC DNA]</scope>
    <source>
        <strain evidence="1 2">DSM 12130</strain>
    </source>
</reference>
<dbReference type="InterPro" id="IPR022243">
    <property type="entry name" value="DUF3768"/>
</dbReference>
<dbReference type="OrthoDB" id="6197971at2"/>
<sequence>MSQTTATIRELNDSFRKSGAGGKILITDGVGNLEEAMIYQILITVFDYDDFTESNDPYGEHDFGNFKIGGETIFWKIDYYDNDFKFGSENPANPEITERVLTIMLAEEY</sequence>
<dbReference type="AlphaFoldDB" id="A0A1H0PKF2"/>
<evidence type="ECO:0000313" key="2">
    <source>
        <dbReference type="Proteomes" id="UP000199073"/>
    </source>
</evidence>
<evidence type="ECO:0000313" key="1">
    <source>
        <dbReference type="EMBL" id="SDP05474.1"/>
    </source>
</evidence>
<dbReference type="EMBL" id="FNJI01000009">
    <property type="protein sequence ID" value="SDP05474.1"/>
    <property type="molecule type" value="Genomic_DNA"/>
</dbReference>
<proteinExistence type="predicted"/>
<gene>
    <name evidence="1" type="ORF">SAMN05660330_01710</name>
</gene>